<feature type="transmembrane region" description="Helical" evidence="7">
    <location>
        <begin position="224"/>
        <end position="246"/>
    </location>
</feature>
<feature type="transmembrane region" description="Helical" evidence="7">
    <location>
        <begin position="156"/>
        <end position="180"/>
    </location>
</feature>
<dbReference type="InterPro" id="IPR011701">
    <property type="entry name" value="MFS"/>
</dbReference>
<evidence type="ECO:0000256" key="5">
    <source>
        <dbReference type="ARBA" id="ARBA00023136"/>
    </source>
</evidence>
<name>A0AAJ0B4E3_9PEZI</name>
<dbReference type="Pfam" id="PF07690">
    <property type="entry name" value="MFS_1"/>
    <property type="match status" value="1"/>
</dbReference>
<dbReference type="EMBL" id="MU839843">
    <property type="protein sequence ID" value="KAK1751015.1"/>
    <property type="molecule type" value="Genomic_DNA"/>
</dbReference>
<evidence type="ECO:0000256" key="2">
    <source>
        <dbReference type="ARBA" id="ARBA00022448"/>
    </source>
</evidence>
<keyword evidence="5 7" id="KW-0472">Membrane</keyword>
<dbReference type="PANTHER" id="PTHR43791:SF18">
    <property type="entry name" value="NICOTINIC ACID TRANSPORTER TNA1, PUTATIVE (AFU_ORTHOLOGUE AFUA_3G03820)-RELATED"/>
    <property type="match status" value="1"/>
</dbReference>
<protein>
    <submittedName>
        <fullName evidence="9">Major facilitator superfamily transporter</fullName>
    </submittedName>
</protein>
<dbReference type="FunFam" id="1.20.1250.20:FF:000034">
    <property type="entry name" value="MFS general substrate transporter"/>
    <property type="match status" value="1"/>
</dbReference>
<organism evidence="9 10">
    <name type="scientific">Echria macrotheca</name>
    <dbReference type="NCBI Taxonomy" id="438768"/>
    <lineage>
        <taxon>Eukaryota</taxon>
        <taxon>Fungi</taxon>
        <taxon>Dikarya</taxon>
        <taxon>Ascomycota</taxon>
        <taxon>Pezizomycotina</taxon>
        <taxon>Sordariomycetes</taxon>
        <taxon>Sordariomycetidae</taxon>
        <taxon>Sordariales</taxon>
        <taxon>Schizotheciaceae</taxon>
        <taxon>Echria</taxon>
    </lineage>
</organism>
<keyword evidence="2" id="KW-0813">Transport</keyword>
<keyword evidence="10" id="KW-1185">Reference proteome</keyword>
<evidence type="ECO:0000313" key="9">
    <source>
        <dbReference type="EMBL" id="KAK1751015.1"/>
    </source>
</evidence>
<feature type="transmembrane region" description="Helical" evidence="7">
    <location>
        <begin position="369"/>
        <end position="388"/>
    </location>
</feature>
<dbReference type="InterPro" id="IPR020846">
    <property type="entry name" value="MFS_dom"/>
</dbReference>
<dbReference type="SUPFAM" id="SSF103473">
    <property type="entry name" value="MFS general substrate transporter"/>
    <property type="match status" value="1"/>
</dbReference>
<comment type="subcellular location">
    <subcellularLocation>
        <location evidence="1">Membrane</location>
        <topology evidence="1">Multi-pass membrane protein</topology>
    </subcellularLocation>
</comment>
<dbReference type="Proteomes" id="UP001239445">
    <property type="component" value="Unassembled WGS sequence"/>
</dbReference>
<dbReference type="Gene3D" id="1.20.1250.20">
    <property type="entry name" value="MFS general substrate transporter like domains"/>
    <property type="match status" value="2"/>
</dbReference>
<dbReference type="AlphaFoldDB" id="A0AAJ0B4E3"/>
<feature type="region of interest" description="Disordered" evidence="6">
    <location>
        <begin position="1"/>
        <end position="35"/>
    </location>
</feature>
<keyword evidence="3 7" id="KW-0812">Transmembrane</keyword>
<feature type="transmembrane region" description="Helical" evidence="7">
    <location>
        <begin position="305"/>
        <end position="330"/>
    </location>
</feature>
<feature type="transmembrane region" description="Helical" evidence="7">
    <location>
        <begin position="192"/>
        <end position="212"/>
    </location>
</feature>
<evidence type="ECO:0000256" key="3">
    <source>
        <dbReference type="ARBA" id="ARBA00022692"/>
    </source>
</evidence>
<dbReference type="FunFam" id="1.20.1250.20:FF:000068">
    <property type="entry name" value="MFS general substrate transporter"/>
    <property type="match status" value="1"/>
</dbReference>
<dbReference type="PROSITE" id="PS50850">
    <property type="entry name" value="MFS"/>
    <property type="match status" value="1"/>
</dbReference>
<feature type="transmembrane region" description="Helical" evidence="7">
    <location>
        <begin position="342"/>
        <end position="362"/>
    </location>
</feature>
<gene>
    <name evidence="9" type="ORF">QBC47DRAFT_454804</name>
</gene>
<dbReference type="PANTHER" id="PTHR43791">
    <property type="entry name" value="PERMEASE-RELATED"/>
    <property type="match status" value="1"/>
</dbReference>
<feature type="domain" description="Major facilitator superfamily (MFS) profile" evidence="8">
    <location>
        <begin position="65"/>
        <end position="489"/>
    </location>
</feature>
<feature type="transmembrane region" description="Helical" evidence="7">
    <location>
        <begin position="132"/>
        <end position="150"/>
    </location>
</feature>
<comment type="caution">
    <text evidence="9">The sequence shown here is derived from an EMBL/GenBank/DDBJ whole genome shotgun (WGS) entry which is preliminary data.</text>
</comment>
<keyword evidence="4 7" id="KW-1133">Transmembrane helix</keyword>
<dbReference type="InterPro" id="IPR036259">
    <property type="entry name" value="MFS_trans_sf"/>
</dbReference>
<evidence type="ECO:0000256" key="7">
    <source>
        <dbReference type="SAM" id="Phobius"/>
    </source>
</evidence>
<sequence>MNSSNEKFATADPENVRKEAPAGWGAKRAEDEQNAQQLEWAGATSPPGFGHLDEGKILRKMDVRLIPMLAILYLLSFLDRGNIGNAKIEGLQEDLGMTADQYNWCLTVFFFTYAAFEVPSNLLLKRLRPSRWLPTIMVAWGLVMTLMGIVRSYGGLLAARIFLGVTEAGLFPGVAYYLTMWYTRGEIQFRQAMFFSAASIAGAFSGLLAFAIAKMDGVAGLEGWRWIFILEGIVTVIVAFASYWLLHDFPETASFLTEEERAFVVHRLKYQGQSAAAVTEGREMVAEADEFRWVYVRQAFMDWQIWVNIFVYWGIVCPLYGISLFLPTIIRNLGYTSSTAQLMTVPIYITAAILAVLFAYISDRVGKRSPFIIGFLLMMIVGFSMCISTDNPRVVYGGVFVAACAIYPAFPGVISWMSNNLAGSYKRSAGMAIQIGVGNLGGAMASNFYRQKDSPRYVLGHGLELGFISAGIIAALILVVSYAAINRKREQRLRAGDYNHTNEELSALGDKAVTFRYMY</sequence>
<feature type="transmembrane region" description="Helical" evidence="7">
    <location>
        <begin position="465"/>
        <end position="485"/>
    </location>
</feature>
<dbReference type="GO" id="GO:0016020">
    <property type="term" value="C:membrane"/>
    <property type="evidence" value="ECO:0007669"/>
    <property type="project" value="UniProtKB-SubCell"/>
</dbReference>
<dbReference type="CDD" id="cd17327">
    <property type="entry name" value="MFS_FEN2_like"/>
    <property type="match status" value="1"/>
</dbReference>
<accession>A0AAJ0B4E3</accession>
<evidence type="ECO:0000256" key="6">
    <source>
        <dbReference type="SAM" id="MobiDB-lite"/>
    </source>
</evidence>
<feature type="transmembrane region" description="Helical" evidence="7">
    <location>
        <begin position="394"/>
        <end position="416"/>
    </location>
</feature>
<evidence type="ECO:0000313" key="10">
    <source>
        <dbReference type="Proteomes" id="UP001239445"/>
    </source>
</evidence>
<evidence type="ECO:0000259" key="8">
    <source>
        <dbReference type="PROSITE" id="PS50850"/>
    </source>
</evidence>
<reference evidence="9" key="1">
    <citation type="submission" date="2023-06" db="EMBL/GenBank/DDBJ databases">
        <title>Genome-scale phylogeny and comparative genomics of the fungal order Sordariales.</title>
        <authorList>
            <consortium name="Lawrence Berkeley National Laboratory"/>
            <person name="Hensen N."/>
            <person name="Bonometti L."/>
            <person name="Westerberg I."/>
            <person name="Brannstrom I.O."/>
            <person name="Guillou S."/>
            <person name="Cros-Aarteil S."/>
            <person name="Calhoun S."/>
            <person name="Haridas S."/>
            <person name="Kuo A."/>
            <person name="Mondo S."/>
            <person name="Pangilinan J."/>
            <person name="Riley R."/>
            <person name="Labutti K."/>
            <person name="Andreopoulos B."/>
            <person name="Lipzen A."/>
            <person name="Chen C."/>
            <person name="Yanf M."/>
            <person name="Daum C."/>
            <person name="Ng V."/>
            <person name="Clum A."/>
            <person name="Steindorff A."/>
            <person name="Ohm R."/>
            <person name="Martin F."/>
            <person name="Silar P."/>
            <person name="Natvig D."/>
            <person name="Lalanne C."/>
            <person name="Gautier V."/>
            <person name="Ament-Velasquez S.L."/>
            <person name="Kruys A."/>
            <person name="Hutchinson M.I."/>
            <person name="Powell A.J."/>
            <person name="Barry K."/>
            <person name="Miller A.N."/>
            <person name="Grigoriev I.V."/>
            <person name="Debuchy R."/>
            <person name="Gladieux P."/>
            <person name="Thoren M.H."/>
            <person name="Johannesson H."/>
        </authorList>
    </citation>
    <scope>NUCLEOTIDE SEQUENCE</scope>
    <source>
        <strain evidence="9">PSN4</strain>
    </source>
</reference>
<dbReference type="GO" id="GO:0022857">
    <property type="term" value="F:transmembrane transporter activity"/>
    <property type="evidence" value="ECO:0007669"/>
    <property type="project" value="InterPro"/>
</dbReference>
<evidence type="ECO:0000256" key="1">
    <source>
        <dbReference type="ARBA" id="ARBA00004141"/>
    </source>
</evidence>
<evidence type="ECO:0000256" key="4">
    <source>
        <dbReference type="ARBA" id="ARBA00022989"/>
    </source>
</evidence>
<proteinExistence type="predicted"/>